<protein>
    <recommendedName>
        <fullName evidence="9">Membrane spanning 4-domains A4A</fullName>
    </recommendedName>
</protein>
<dbReference type="HOGENOM" id="CLU_091032_3_1_1"/>
<comment type="similarity">
    <text evidence="2">Belongs to the MS4A family.</text>
</comment>
<dbReference type="GO" id="GO:0005886">
    <property type="term" value="C:plasma membrane"/>
    <property type="evidence" value="ECO:0007669"/>
    <property type="project" value="TreeGrafter"/>
</dbReference>
<name>H0XU23_OTOGA</name>
<feature type="transmembrane region" description="Helical" evidence="6">
    <location>
        <begin position="90"/>
        <end position="114"/>
    </location>
</feature>
<feature type="transmembrane region" description="Helical" evidence="6">
    <location>
        <begin position="169"/>
        <end position="191"/>
    </location>
</feature>
<organism evidence="7 8">
    <name type="scientific">Otolemur garnettii</name>
    <name type="common">Small-eared galago</name>
    <name type="synonym">Garnett's greater bushbaby</name>
    <dbReference type="NCBI Taxonomy" id="30611"/>
    <lineage>
        <taxon>Eukaryota</taxon>
        <taxon>Metazoa</taxon>
        <taxon>Chordata</taxon>
        <taxon>Craniata</taxon>
        <taxon>Vertebrata</taxon>
        <taxon>Euteleostomi</taxon>
        <taxon>Mammalia</taxon>
        <taxon>Eutheria</taxon>
        <taxon>Euarchontoglires</taxon>
        <taxon>Primates</taxon>
        <taxon>Strepsirrhini</taxon>
        <taxon>Lorisiformes</taxon>
        <taxon>Galagidae</taxon>
        <taxon>Otolemur</taxon>
    </lineage>
</organism>
<dbReference type="Proteomes" id="UP000005225">
    <property type="component" value="Unassembled WGS sequence"/>
</dbReference>
<feature type="transmembrane region" description="Helical" evidence="6">
    <location>
        <begin position="58"/>
        <end position="84"/>
    </location>
</feature>
<keyword evidence="4 6" id="KW-1133">Transmembrane helix</keyword>
<keyword evidence="8" id="KW-1185">Reference proteome</keyword>
<evidence type="ECO:0008006" key="9">
    <source>
        <dbReference type="Google" id="ProtNLM"/>
    </source>
</evidence>
<evidence type="ECO:0000256" key="1">
    <source>
        <dbReference type="ARBA" id="ARBA00004141"/>
    </source>
</evidence>
<dbReference type="AlphaFoldDB" id="H0XU23"/>
<evidence type="ECO:0000256" key="6">
    <source>
        <dbReference type="SAM" id="Phobius"/>
    </source>
</evidence>
<feature type="transmembrane region" description="Helical" evidence="6">
    <location>
        <begin position="135"/>
        <end position="157"/>
    </location>
</feature>
<reference evidence="8" key="1">
    <citation type="submission" date="2011-03" db="EMBL/GenBank/DDBJ databases">
        <title>Version 3 of the genome sequence of Otolemur garnettii (Bushbaby).</title>
        <authorList>
            <consortium name="The Broad Institute Genome Sequencing Platform"/>
            <person name="Di Palma F."/>
            <person name="Johnson J."/>
            <person name="Lander E.S."/>
            <person name="Lindblad-Toh K."/>
            <person name="Jaffe D.B."/>
            <person name="Gnerre S."/>
            <person name="MacCallum I."/>
            <person name="Przybylski D."/>
            <person name="Ribeiro F.J."/>
            <person name="Burton J.N."/>
            <person name="Walker B.J."/>
            <person name="Sharpe T."/>
            <person name="Hall G."/>
        </authorList>
    </citation>
    <scope>NUCLEOTIDE SEQUENCE [LARGE SCALE GENOMIC DNA]</scope>
</reference>
<evidence type="ECO:0000256" key="4">
    <source>
        <dbReference type="ARBA" id="ARBA00022989"/>
    </source>
</evidence>
<dbReference type="InParanoid" id="H0XU23"/>
<proteinExistence type="inferred from homology"/>
<dbReference type="Pfam" id="PF04103">
    <property type="entry name" value="CD20"/>
    <property type="match status" value="1"/>
</dbReference>
<reference evidence="7" key="3">
    <citation type="submission" date="2025-09" db="UniProtKB">
        <authorList>
            <consortium name="Ensembl"/>
        </authorList>
    </citation>
    <scope>IDENTIFICATION</scope>
</reference>
<dbReference type="STRING" id="30611.ENSOGAP00000019615"/>
<evidence type="ECO:0000256" key="3">
    <source>
        <dbReference type="ARBA" id="ARBA00022692"/>
    </source>
</evidence>
<dbReference type="eggNOG" id="ENOG502S3XD">
    <property type="taxonomic scope" value="Eukaryota"/>
</dbReference>
<sequence>LILNYTFDCSIFSAAMTTMQRKEETKPDLGLGVPQPAVLHSYLWKRMQEKFLKGKPKILGIVQIMIALVNLSLGIIMMSVTLPFYQARPISVYIGYTIWGSIMFIISGSLSIAAEKRTTKGLVRGSLGLNIMSSIFAITGTIISAVSLSMYSFYANYCNYNQRSEDCSIVTTILLGMDAIVACFSMLEFCIAVSLSAFGCKVICCNSSGVVLILPPNPHVAETAAPTPSNGG</sequence>
<dbReference type="OMA" id="IMPSNPH"/>
<evidence type="ECO:0000256" key="5">
    <source>
        <dbReference type="ARBA" id="ARBA00023136"/>
    </source>
</evidence>
<dbReference type="PANTHER" id="PTHR23320:SF128">
    <property type="entry name" value="MEMBRANE-SPANNING 4-DOMAINS SUBFAMILY A MEMBER 4A"/>
    <property type="match status" value="1"/>
</dbReference>
<evidence type="ECO:0000256" key="2">
    <source>
        <dbReference type="ARBA" id="ARBA00009565"/>
    </source>
</evidence>
<accession>H0XU23</accession>
<evidence type="ECO:0000313" key="8">
    <source>
        <dbReference type="Proteomes" id="UP000005225"/>
    </source>
</evidence>
<dbReference type="GO" id="GO:0005794">
    <property type="term" value="C:Golgi apparatus"/>
    <property type="evidence" value="ECO:0007669"/>
    <property type="project" value="TreeGrafter"/>
</dbReference>
<dbReference type="PANTHER" id="PTHR23320">
    <property type="entry name" value="MEMBRANE-SPANNING 4-DOMAINS SUBFAMILY A MS4A -RELATED"/>
    <property type="match status" value="1"/>
</dbReference>
<keyword evidence="5 6" id="KW-0472">Membrane</keyword>
<dbReference type="FunCoup" id="H0XU23">
    <property type="interactions" value="86"/>
</dbReference>
<dbReference type="GeneTree" id="ENSGT00940000155376"/>
<comment type="subcellular location">
    <subcellularLocation>
        <location evidence="1">Membrane</location>
        <topology evidence="1">Multi-pass membrane protein</topology>
    </subcellularLocation>
</comment>
<reference evidence="7" key="2">
    <citation type="submission" date="2025-08" db="UniProtKB">
        <authorList>
            <consortium name="Ensembl"/>
        </authorList>
    </citation>
    <scope>IDENTIFICATION</scope>
</reference>
<dbReference type="InterPro" id="IPR007237">
    <property type="entry name" value="CD20-like"/>
</dbReference>
<keyword evidence="3 6" id="KW-0812">Transmembrane</keyword>
<dbReference type="EMBL" id="AAQR03180393">
    <property type="status" value="NOT_ANNOTATED_CDS"/>
    <property type="molecule type" value="Genomic_DNA"/>
</dbReference>
<dbReference type="InterPro" id="IPR030417">
    <property type="entry name" value="MS4A"/>
</dbReference>
<dbReference type="Ensembl" id="ENSOGAT00000027605.1">
    <property type="protein sequence ID" value="ENSOGAP00000019615.1"/>
    <property type="gene ID" value="ENSOGAG00000027381.1"/>
</dbReference>
<evidence type="ECO:0000313" key="7">
    <source>
        <dbReference type="Ensembl" id="ENSOGAP00000019615.1"/>
    </source>
</evidence>